<evidence type="ECO:0000256" key="1">
    <source>
        <dbReference type="SAM" id="MobiDB-lite"/>
    </source>
</evidence>
<protein>
    <submittedName>
        <fullName evidence="2">Uncharacterized protein</fullName>
    </submittedName>
</protein>
<keyword evidence="3" id="KW-1185">Reference proteome</keyword>
<reference evidence="2 3" key="1">
    <citation type="submission" date="2024-02" db="EMBL/GenBank/DDBJ databases">
        <title>High-quality chromosome-scale genome assembly of Pensacola bahiagrass (Paspalum notatum Flugge var. saurae).</title>
        <authorList>
            <person name="Vega J.M."/>
            <person name="Podio M."/>
            <person name="Orjuela J."/>
            <person name="Siena L.A."/>
            <person name="Pessino S.C."/>
            <person name="Combes M.C."/>
            <person name="Mariac C."/>
            <person name="Albertini E."/>
            <person name="Pupilli F."/>
            <person name="Ortiz J.P.A."/>
            <person name="Leblanc O."/>
        </authorList>
    </citation>
    <scope>NUCLEOTIDE SEQUENCE [LARGE SCALE GENOMIC DNA]</scope>
    <source>
        <strain evidence="2">R1</strain>
        <tissue evidence="2">Leaf</tissue>
    </source>
</reference>
<evidence type="ECO:0000313" key="3">
    <source>
        <dbReference type="Proteomes" id="UP001341281"/>
    </source>
</evidence>
<evidence type="ECO:0000313" key="2">
    <source>
        <dbReference type="EMBL" id="WVZ55769.1"/>
    </source>
</evidence>
<organism evidence="2 3">
    <name type="scientific">Paspalum notatum var. saurae</name>
    <dbReference type="NCBI Taxonomy" id="547442"/>
    <lineage>
        <taxon>Eukaryota</taxon>
        <taxon>Viridiplantae</taxon>
        <taxon>Streptophyta</taxon>
        <taxon>Embryophyta</taxon>
        <taxon>Tracheophyta</taxon>
        <taxon>Spermatophyta</taxon>
        <taxon>Magnoliopsida</taxon>
        <taxon>Liliopsida</taxon>
        <taxon>Poales</taxon>
        <taxon>Poaceae</taxon>
        <taxon>PACMAD clade</taxon>
        <taxon>Panicoideae</taxon>
        <taxon>Andropogonodae</taxon>
        <taxon>Paspaleae</taxon>
        <taxon>Paspalinae</taxon>
        <taxon>Paspalum</taxon>
    </lineage>
</organism>
<dbReference type="AlphaFoldDB" id="A0AAQ3PNX5"/>
<gene>
    <name evidence="2" type="ORF">U9M48_006391</name>
</gene>
<name>A0AAQ3PNX5_PASNO</name>
<feature type="region of interest" description="Disordered" evidence="1">
    <location>
        <begin position="35"/>
        <end position="55"/>
    </location>
</feature>
<sequence length="225" mass="24309">MITCMQLSTERAQVMELLAFRLQLPAKHSITKRAAHGLTASPTDPSPKIATDEPGSTLADLHAAPTPELLNDMMYKAEGSPVLPPQLRRQASLGGTAGSILTTWFMSTTVYSLKLDTARRSCSGFPCASQNRVVPSRRIPGPMMNGTEAHMLFCCSDDVQLPQLSHCPRNVGTTESPAAKPSTSFPTLSTTLHAHKAQSIRCHELINYKQGEIKENMGIPVGLVS</sequence>
<proteinExistence type="predicted"/>
<dbReference type="Proteomes" id="UP001341281">
    <property type="component" value="Chromosome 02"/>
</dbReference>
<dbReference type="EMBL" id="CP144746">
    <property type="protein sequence ID" value="WVZ55769.1"/>
    <property type="molecule type" value="Genomic_DNA"/>
</dbReference>
<accession>A0AAQ3PNX5</accession>